<dbReference type="AlphaFoldDB" id="A0A445AIH6"/>
<dbReference type="EMBL" id="SDMP01000012">
    <property type="protein sequence ID" value="RYR26236.1"/>
    <property type="molecule type" value="Genomic_DNA"/>
</dbReference>
<feature type="domain" description="SWIM-type" evidence="3">
    <location>
        <begin position="555"/>
        <end position="590"/>
    </location>
</feature>
<feature type="region of interest" description="Disordered" evidence="2">
    <location>
        <begin position="1"/>
        <end position="26"/>
    </location>
</feature>
<proteinExistence type="predicted"/>
<dbReference type="Pfam" id="PF10551">
    <property type="entry name" value="MULE"/>
    <property type="match status" value="1"/>
</dbReference>
<gene>
    <name evidence="4" type="ORF">Ahy_B02g060444</name>
</gene>
<comment type="caution">
    <text evidence="4">The sequence shown here is derived from an EMBL/GenBank/DDBJ whole genome shotgun (WGS) entry which is preliminary data.</text>
</comment>
<dbReference type="PROSITE" id="PS50966">
    <property type="entry name" value="ZF_SWIM"/>
    <property type="match status" value="1"/>
</dbReference>
<keyword evidence="1" id="KW-0862">Zinc</keyword>
<keyword evidence="5" id="KW-1185">Reference proteome</keyword>
<evidence type="ECO:0000256" key="2">
    <source>
        <dbReference type="SAM" id="MobiDB-lite"/>
    </source>
</evidence>
<keyword evidence="1" id="KW-0863">Zinc-finger</keyword>
<dbReference type="STRING" id="3818.A0A445AIH6"/>
<reference evidence="4 5" key="1">
    <citation type="submission" date="2019-01" db="EMBL/GenBank/DDBJ databases">
        <title>Sequencing of cultivated peanut Arachis hypogaea provides insights into genome evolution and oil improvement.</title>
        <authorList>
            <person name="Chen X."/>
        </authorList>
    </citation>
    <scope>NUCLEOTIDE SEQUENCE [LARGE SCALE GENOMIC DNA]</scope>
    <source>
        <strain evidence="5">cv. Fuhuasheng</strain>
        <tissue evidence="4">Leaves</tissue>
    </source>
</reference>
<keyword evidence="1" id="KW-0479">Metal-binding</keyword>
<name>A0A445AIH6_ARAHY</name>
<protein>
    <recommendedName>
        <fullName evidence="3">SWIM-type domain-containing protein</fullName>
    </recommendedName>
</protein>
<accession>A0A445AIH6</accession>
<dbReference type="InterPro" id="IPR018289">
    <property type="entry name" value="MULE_transposase_dom"/>
</dbReference>
<dbReference type="InterPro" id="IPR007527">
    <property type="entry name" value="Znf_SWIM"/>
</dbReference>
<dbReference type="PANTHER" id="PTHR47718:SF15">
    <property type="entry name" value="PROTEIN FAR1-RELATED SEQUENCE 5-LIKE"/>
    <property type="match status" value="1"/>
</dbReference>
<dbReference type="GO" id="GO:0008270">
    <property type="term" value="F:zinc ion binding"/>
    <property type="evidence" value="ECO:0007669"/>
    <property type="project" value="UniProtKB-KW"/>
</dbReference>
<evidence type="ECO:0000313" key="4">
    <source>
        <dbReference type="EMBL" id="RYR26236.1"/>
    </source>
</evidence>
<evidence type="ECO:0000313" key="5">
    <source>
        <dbReference type="Proteomes" id="UP000289738"/>
    </source>
</evidence>
<sequence>MVSCSRVVNEMGCGSGDDPDSAGEMPKMAGDDEEKMLDIGMEEDEFEGFRYNQSEFIANTKSDALPVTAADVLKMEFNSPVEATIFYEEYSRVKGFAIRQGKKLKNKNGDFVHYTYLCNRQGFRDKKWLEKVDRKREHKVVTRCGCPVEMRIKPKGDSGRWFVSRFVEEHDHELLPMKYVDYLPTHRKISDVDIAHMDNMRQVGISIPKIYESIAVQAGGFNFVPFTKRDMYNDVRRQRAMKNGDVNAALRVLEGVARTDEKLYWRYEDDYKVFGDVLAFDATYGRNKYNIPVIVFSGINHHNQTCVFATAMVSCESIASYVWVLRKLLECMGGKAPTAVITDGDRSMRVAIQEVFSNAHHCLCAWHLLKNATVNVCKPRFTSLFRHCMLADIEVAEFEMLWDAMLEEFGVRELEWVKEIYEKKSSWATAYIRGRFYVGLRTISRCESLHAKLGRFVERRYGILEFVTNFQRCVDFLRDNKEELDFRSSYGTPVLQTQFLELEKSGAINFTREIFSRYRESLKRCVWVTILECIKREDRCVYVTQKHRRPDSRWNVVHMRRKEEFVCNCLRMESFGLPCVHILAVLVRLDFDSLPKNLVLPRWSKAAKEDLCYERLSSQYGDASVLYRSRVGAFLQHCKRLAKVACGAVAGTRISNIGGVRDPVSVRTKGTGRGNEPLGSRGIKRLKCSTCGCLGHRRTRCPNAPPTSALSTQDEGSLNLRTRDKYAVVIVEAVWIHAYVVIHKWSFSLGRQQGKDVLLVMVMSSDVWGLNCV</sequence>
<dbReference type="PANTHER" id="PTHR47718">
    <property type="entry name" value="OS01G0519700 PROTEIN"/>
    <property type="match status" value="1"/>
</dbReference>
<organism evidence="4 5">
    <name type="scientific">Arachis hypogaea</name>
    <name type="common">Peanut</name>
    <dbReference type="NCBI Taxonomy" id="3818"/>
    <lineage>
        <taxon>Eukaryota</taxon>
        <taxon>Viridiplantae</taxon>
        <taxon>Streptophyta</taxon>
        <taxon>Embryophyta</taxon>
        <taxon>Tracheophyta</taxon>
        <taxon>Spermatophyta</taxon>
        <taxon>Magnoliopsida</taxon>
        <taxon>eudicotyledons</taxon>
        <taxon>Gunneridae</taxon>
        <taxon>Pentapetalae</taxon>
        <taxon>rosids</taxon>
        <taxon>fabids</taxon>
        <taxon>Fabales</taxon>
        <taxon>Fabaceae</taxon>
        <taxon>Papilionoideae</taxon>
        <taxon>50 kb inversion clade</taxon>
        <taxon>dalbergioids sensu lato</taxon>
        <taxon>Dalbergieae</taxon>
        <taxon>Pterocarpus clade</taxon>
        <taxon>Arachis</taxon>
    </lineage>
</organism>
<dbReference type="Pfam" id="PF04434">
    <property type="entry name" value="SWIM"/>
    <property type="match status" value="1"/>
</dbReference>
<dbReference type="Pfam" id="PF03101">
    <property type="entry name" value="FAR1"/>
    <property type="match status" value="1"/>
</dbReference>
<dbReference type="InterPro" id="IPR004330">
    <property type="entry name" value="FAR1_DNA_bnd_dom"/>
</dbReference>
<dbReference type="Proteomes" id="UP000289738">
    <property type="component" value="Chromosome B02"/>
</dbReference>
<evidence type="ECO:0000259" key="3">
    <source>
        <dbReference type="PROSITE" id="PS50966"/>
    </source>
</evidence>
<evidence type="ECO:0000256" key="1">
    <source>
        <dbReference type="PROSITE-ProRule" id="PRU00325"/>
    </source>
</evidence>